<dbReference type="GO" id="GO:0005524">
    <property type="term" value="F:ATP binding"/>
    <property type="evidence" value="ECO:0007669"/>
    <property type="project" value="UniProtKB-UniRule"/>
</dbReference>
<dbReference type="InterPro" id="IPR000718">
    <property type="entry name" value="Peptidase_M13"/>
</dbReference>
<feature type="transmembrane region" description="Helical" evidence="12">
    <location>
        <begin position="116"/>
        <end position="139"/>
    </location>
</feature>
<evidence type="ECO:0000256" key="8">
    <source>
        <dbReference type="ARBA" id="ARBA00022840"/>
    </source>
</evidence>
<sequence length="1265" mass="144251">MTVHVENHRSFDRESLRCLEIRLEPERKPRIYERASQLRTHMFEGFAVPSPFGFGARYKRVSNNSQHVSFNSTKNAFSQTVSESKPRKPAAQTGTNISLYQTSNIKGGAMVATGNFIVILIILLLLLVGSLVALTFMTIRYKKVLEKGPKITKEVVNKVRYKTIIDETCENKGNAQHIFKGLKSHYADCIRTANHIVSNIDATVDPCEDFYEYACGEWFENNRISAGDYKYSVWTKIEQANEKLLHELLIQPGPEPEDDIAMVRKAKQLYEDCRQENELTRIGLDPLILDLMALGGWQPLGNWDRNRWDFQKLLLEVIGHHSSSALFLITTMRDPILTDQYSLVIQPGGLTLPGLNFYLQSHSDSGYSQRTDRGLDQYTIAYRKAVDSVIKLLGGEAGQNAVDQIVFFERELANLTARVPYDTERLSAEKLNGILPVVDWPWFMKELVELGGISYESLGELKVLVSSVTYLKKLSILISETPVETLHNYLIWRIVVSKTPYLTMDFRHIFDKTSYAIMRGNFTPNPRWKTCVNEVVGHFPHSIGYMFNEKTFPKNAKDNVKSIIQMLKDSFIENLKNITWMDSVSKNSTIDKLNAINFKIGYPDFYDENPDRLASLVDFDIIPGDYYTNIRRSNEHRVMLNMRRLQSPIAKDDWESSPYTRDAYYAVRANEVIFPAGVLQPPLYSHNSPSAVNFGAVGSLLAHEIFHAFDSYGAGFDADGNSKNLWTDNTTKNFQADYNCVKASYQDYLLDTEQSFENQVLSTTLFENLADMGGVHISKMAFDEYKRINEIKNEIGLPGLNQTTQDQVFFISFGQAWCSKMPYPTYLELQMRQDPHAQERFRVVSSLKHATDFSKAFKNGFQMVIFMAKVLPVSFAKPPMDKGSWNKRVRYQGGPSRPSSNSTPGTSSSSDQPRRRVPPTSARPLIPAERPRQWASSIRSEAESAASSNSDTLIPRNTPLSKAAQVRKFLEARDIIIENTRKSLGEGSFSKVYKAVRIKKNETGDVRTPVAVKIIDRGNLAENMREHFLPRELEIIRAVRHTNICRLHFIMNMTDKNTDKIFIVSDLYGGGDLLDYIMAKGKFSEPRCRKLFKDITKAVAYLHKNGIAHRDLKGENVLLRFNEKEKPDKAVITDFGFARRVDPDSRSTTFCGSTAYVPPEILENTPYQPFISDCWSLGVILYIMICAFMPYDTKDTRKMIKNQRGKMNFYHMHGQILPVIENLISRLMHPDIKTRITAEKALEAPWLAGVRPPRAKRPRMEIINL</sequence>
<dbReference type="PANTHER" id="PTHR11733">
    <property type="entry name" value="ZINC METALLOPROTEASE FAMILY M13 NEPRILYSIN-RELATED"/>
    <property type="match status" value="1"/>
</dbReference>
<dbReference type="GO" id="GO:0016485">
    <property type="term" value="P:protein processing"/>
    <property type="evidence" value="ECO:0007669"/>
    <property type="project" value="TreeGrafter"/>
</dbReference>
<organism evidence="14">
    <name type="scientific">Oikopleura dioica</name>
    <name type="common">Tunicate</name>
    <dbReference type="NCBI Taxonomy" id="34765"/>
    <lineage>
        <taxon>Eukaryota</taxon>
        <taxon>Metazoa</taxon>
        <taxon>Chordata</taxon>
        <taxon>Tunicata</taxon>
        <taxon>Appendicularia</taxon>
        <taxon>Copelata</taxon>
        <taxon>Oikopleuridae</taxon>
        <taxon>Oikopleura</taxon>
    </lineage>
</organism>
<dbReference type="Pfam" id="PF01431">
    <property type="entry name" value="Peptidase_M13"/>
    <property type="match status" value="1"/>
</dbReference>
<evidence type="ECO:0000259" key="13">
    <source>
        <dbReference type="PROSITE" id="PS50011"/>
    </source>
</evidence>
<evidence type="ECO:0000256" key="2">
    <source>
        <dbReference type="ARBA" id="ARBA00007357"/>
    </source>
</evidence>
<gene>
    <name evidence="14" type="ORF">GSOID_T00005590001</name>
</gene>
<keyword evidence="5 10" id="KW-0547">Nucleotide-binding</keyword>
<dbReference type="InterPro" id="IPR018497">
    <property type="entry name" value="Peptidase_M13_C"/>
</dbReference>
<dbReference type="InterPro" id="IPR024079">
    <property type="entry name" value="MetalloPept_cat_dom_sf"/>
</dbReference>
<feature type="compositionally biased region" description="Low complexity" evidence="11">
    <location>
        <begin position="935"/>
        <end position="950"/>
    </location>
</feature>
<evidence type="ECO:0000256" key="11">
    <source>
        <dbReference type="SAM" id="MobiDB-lite"/>
    </source>
</evidence>
<evidence type="ECO:0000313" key="15">
    <source>
        <dbReference type="Proteomes" id="UP000001307"/>
    </source>
</evidence>
<keyword evidence="8 10" id="KW-0067">ATP-binding</keyword>
<dbReference type="PROSITE" id="PS00108">
    <property type="entry name" value="PROTEIN_KINASE_ST"/>
    <property type="match status" value="1"/>
</dbReference>
<comment type="cofactor">
    <cofactor evidence="1">
        <name>Zn(2+)</name>
        <dbReference type="ChEBI" id="CHEBI:29105"/>
    </cofactor>
</comment>
<evidence type="ECO:0000256" key="4">
    <source>
        <dbReference type="ARBA" id="ARBA00022723"/>
    </source>
</evidence>
<protein>
    <recommendedName>
        <fullName evidence="13">Protein kinase domain-containing protein</fullName>
    </recommendedName>
</protein>
<dbReference type="InterPro" id="IPR042089">
    <property type="entry name" value="Peptidase_M13_dom_2"/>
</dbReference>
<evidence type="ECO:0000256" key="12">
    <source>
        <dbReference type="SAM" id="Phobius"/>
    </source>
</evidence>
<dbReference type="PROSITE" id="PS50011">
    <property type="entry name" value="PROTEIN_KINASE_DOM"/>
    <property type="match status" value="1"/>
</dbReference>
<keyword evidence="9" id="KW-0482">Metalloprotease</keyword>
<feature type="binding site" evidence="10">
    <location>
        <position position="1013"/>
    </location>
    <ligand>
        <name>ATP</name>
        <dbReference type="ChEBI" id="CHEBI:30616"/>
    </ligand>
</feature>
<keyword evidence="6" id="KW-0378">Hydrolase</keyword>
<dbReference type="InterPro" id="IPR008753">
    <property type="entry name" value="Peptidase_M13_N"/>
</dbReference>
<comment type="similarity">
    <text evidence="2">Belongs to the peptidase M13 family.</text>
</comment>
<dbReference type="OrthoDB" id="6475849at2759"/>
<dbReference type="GO" id="GO:0046872">
    <property type="term" value="F:metal ion binding"/>
    <property type="evidence" value="ECO:0007669"/>
    <property type="project" value="UniProtKB-KW"/>
</dbReference>
<dbReference type="SMART" id="SM00220">
    <property type="entry name" value="S_TKc"/>
    <property type="match status" value="1"/>
</dbReference>
<keyword evidence="12" id="KW-0812">Transmembrane</keyword>
<dbReference type="InterPro" id="IPR011009">
    <property type="entry name" value="Kinase-like_dom_sf"/>
</dbReference>
<dbReference type="FunFam" id="1.10.510.10:FF:000571">
    <property type="entry name" value="Maternal embryonic leucine zipper kinase"/>
    <property type="match status" value="1"/>
</dbReference>
<evidence type="ECO:0000256" key="3">
    <source>
        <dbReference type="ARBA" id="ARBA00022670"/>
    </source>
</evidence>
<keyword evidence="3" id="KW-0645">Protease</keyword>
<feature type="domain" description="Protein kinase" evidence="13">
    <location>
        <begin position="978"/>
        <end position="1247"/>
    </location>
</feature>
<dbReference type="Pfam" id="PF05649">
    <property type="entry name" value="Peptidase_M13_N"/>
    <property type="match status" value="1"/>
</dbReference>
<dbReference type="PROSITE" id="PS51885">
    <property type="entry name" value="NEPRILYSIN"/>
    <property type="match status" value="1"/>
</dbReference>
<dbReference type="SUPFAM" id="SSF55486">
    <property type="entry name" value="Metalloproteases ('zincins'), catalytic domain"/>
    <property type="match status" value="1"/>
</dbReference>
<dbReference type="Gene3D" id="1.10.1380.10">
    <property type="entry name" value="Neutral endopeptidase , domain2"/>
    <property type="match status" value="1"/>
</dbReference>
<dbReference type="Proteomes" id="UP000001307">
    <property type="component" value="Unassembled WGS sequence"/>
</dbReference>
<keyword evidence="12" id="KW-0472">Membrane</keyword>
<keyword evidence="7" id="KW-0862">Zinc</keyword>
<dbReference type="InterPro" id="IPR000719">
    <property type="entry name" value="Prot_kinase_dom"/>
</dbReference>
<dbReference type="GO" id="GO:0005886">
    <property type="term" value="C:plasma membrane"/>
    <property type="evidence" value="ECO:0007669"/>
    <property type="project" value="TreeGrafter"/>
</dbReference>
<dbReference type="Gene3D" id="1.10.510.10">
    <property type="entry name" value="Transferase(Phosphotransferase) domain 1"/>
    <property type="match status" value="1"/>
</dbReference>
<name>E4XB71_OIKDI</name>
<accession>E4XB71</accession>
<dbReference type="PROSITE" id="PS00107">
    <property type="entry name" value="PROTEIN_KINASE_ATP"/>
    <property type="match status" value="1"/>
</dbReference>
<evidence type="ECO:0000256" key="10">
    <source>
        <dbReference type="PROSITE-ProRule" id="PRU10141"/>
    </source>
</evidence>
<feature type="region of interest" description="Disordered" evidence="11">
    <location>
        <begin position="882"/>
        <end position="956"/>
    </location>
</feature>
<dbReference type="SUPFAM" id="SSF56112">
    <property type="entry name" value="Protein kinase-like (PK-like)"/>
    <property type="match status" value="1"/>
</dbReference>
<keyword evidence="15" id="KW-1185">Reference proteome</keyword>
<dbReference type="InterPro" id="IPR017441">
    <property type="entry name" value="Protein_kinase_ATP_BS"/>
</dbReference>
<evidence type="ECO:0000256" key="6">
    <source>
        <dbReference type="ARBA" id="ARBA00022801"/>
    </source>
</evidence>
<keyword evidence="4" id="KW-0479">Metal-binding</keyword>
<feature type="compositionally biased region" description="Low complexity" evidence="11">
    <location>
        <begin position="893"/>
        <end position="910"/>
    </location>
</feature>
<dbReference type="EMBL" id="FN653033">
    <property type="protein sequence ID" value="CBY08754.1"/>
    <property type="molecule type" value="Genomic_DNA"/>
</dbReference>
<dbReference type="GO" id="GO:0004672">
    <property type="term" value="F:protein kinase activity"/>
    <property type="evidence" value="ECO:0007669"/>
    <property type="project" value="InterPro"/>
</dbReference>
<evidence type="ECO:0000256" key="5">
    <source>
        <dbReference type="ARBA" id="ARBA00022741"/>
    </source>
</evidence>
<dbReference type="InParanoid" id="E4XB71"/>
<evidence type="ECO:0000256" key="1">
    <source>
        <dbReference type="ARBA" id="ARBA00001947"/>
    </source>
</evidence>
<keyword evidence="12" id="KW-1133">Transmembrane helix</keyword>
<dbReference type="CDD" id="cd08662">
    <property type="entry name" value="M13"/>
    <property type="match status" value="1"/>
</dbReference>
<evidence type="ECO:0000313" key="14">
    <source>
        <dbReference type="EMBL" id="CBY08754.1"/>
    </source>
</evidence>
<feature type="transmembrane region" description="Helical" evidence="12">
    <location>
        <begin position="1175"/>
        <end position="1191"/>
    </location>
</feature>
<proteinExistence type="inferred from homology"/>
<dbReference type="PANTHER" id="PTHR11733:SF167">
    <property type="entry name" value="FI17812P1-RELATED"/>
    <property type="match status" value="1"/>
</dbReference>
<dbReference type="GO" id="GO:0004222">
    <property type="term" value="F:metalloendopeptidase activity"/>
    <property type="evidence" value="ECO:0007669"/>
    <property type="project" value="InterPro"/>
</dbReference>
<dbReference type="InterPro" id="IPR008271">
    <property type="entry name" value="Ser/Thr_kinase_AS"/>
</dbReference>
<dbReference type="Gene3D" id="3.40.390.10">
    <property type="entry name" value="Collagenase (Catalytic Domain)"/>
    <property type="match status" value="1"/>
</dbReference>
<dbReference type="PRINTS" id="PR00786">
    <property type="entry name" value="NEPRILYSIN"/>
</dbReference>
<evidence type="ECO:0000256" key="7">
    <source>
        <dbReference type="ARBA" id="ARBA00022833"/>
    </source>
</evidence>
<dbReference type="Pfam" id="PF00069">
    <property type="entry name" value="Pkinase"/>
    <property type="match status" value="1"/>
</dbReference>
<reference evidence="14" key="1">
    <citation type="journal article" date="2010" name="Science">
        <title>Plasticity of animal genome architecture unmasked by rapid evolution of a pelagic tunicate.</title>
        <authorList>
            <person name="Denoeud F."/>
            <person name="Henriet S."/>
            <person name="Mungpakdee S."/>
            <person name="Aury J.M."/>
            <person name="Da Silva C."/>
            <person name="Brinkmann H."/>
            <person name="Mikhaleva J."/>
            <person name="Olsen L.C."/>
            <person name="Jubin C."/>
            <person name="Canestro C."/>
            <person name="Bouquet J.M."/>
            <person name="Danks G."/>
            <person name="Poulain J."/>
            <person name="Campsteijn C."/>
            <person name="Adamski M."/>
            <person name="Cross I."/>
            <person name="Yadetie F."/>
            <person name="Muffato M."/>
            <person name="Louis A."/>
            <person name="Butcher S."/>
            <person name="Tsagkogeorga G."/>
            <person name="Konrad A."/>
            <person name="Singh S."/>
            <person name="Jensen M.F."/>
            <person name="Cong E.H."/>
            <person name="Eikeseth-Otteraa H."/>
            <person name="Noel B."/>
            <person name="Anthouard V."/>
            <person name="Porcel B.M."/>
            <person name="Kachouri-Lafond R."/>
            <person name="Nishino A."/>
            <person name="Ugolini M."/>
            <person name="Chourrout P."/>
            <person name="Nishida H."/>
            <person name="Aasland R."/>
            <person name="Huzurbazar S."/>
            <person name="Westhof E."/>
            <person name="Delsuc F."/>
            <person name="Lehrach H."/>
            <person name="Reinhardt R."/>
            <person name="Weissenbach J."/>
            <person name="Roy S.W."/>
            <person name="Artiguenave F."/>
            <person name="Postlethwait J.H."/>
            <person name="Manak J.R."/>
            <person name="Thompson E.M."/>
            <person name="Jaillon O."/>
            <person name="Du Pasquier L."/>
            <person name="Boudinot P."/>
            <person name="Liberles D.A."/>
            <person name="Volff J.N."/>
            <person name="Philippe H."/>
            <person name="Lenhard B."/>
            <person name="Roest Crollius H."/>
            <person name="Wincker P."/>
            <person name="Chourrout D."/>
        </authorList>
    </citation>
    <scope>NUCLEOTIDE SEQUENCE [LARGE SCALE GENOMIC DNA]</scope>
</reference>
<dbReference type="AlphaFoldDB" id="E4XB71"/>
<evidence type="ECO:0000256" key="9">
    <source>
        <dbReference type="ARBA" id="ARBA00023049"/>
    </source>
</evidence>